<proteinExistence type="predicted"/>
<sequence length="99" mass="11592">MPYSRQLWRRLDGWIFRGNVDAYITRTRASGYRTQTVYRATRAPGYAHRLIDHHYDGNDVFRKTVFSSLSYRRKIGKLQNGEGNRFKPGDELLAILNAL</sequence>
<evidence type="ECO:0000313" key="1">
    <source>
        <dbReference type="EMBL" id="MBY8918952.1"/>
    </source>
</evidence>
<dbReference type="Proteomes" id="UP000777661">
    <property type="component" value="Unassembled WGS sequence"/>
</dbReference>
<dbReference type="RefSeq" id="WP_223006638.1">
    <property type="nucleotide sequence ID" value="NZ_CBDDPV010000002.1"/>
</dbReference>
<keyword evidence="2" id="KW-1185">Reference proteome</keyword>
<accession>A0ABS7REW7</accession>
<reference evidence="1 2" key="1">
    <citation type="submission" date="2021-06" db="EMBL/GenBank/DDBJ databases">
        <title>Nitratireductor porphyridii sp. nov., isolated from a small marine red alga, Porphyridium purpureum in South Korea.</title>
        <authorList>
            <person name="Kim K.H."/>
            <person name="Kristyanto S."/>
            <person name="Jeon C.O."/>
        </authorList>
    </citation>
    <scope>NUCLEOTIDE SEQUENCE [LARGE SCALE GENOMIC DNA]</scope>
    <source>
        <strain evidence="1 2">R6</strain>
    </source>
</reference>
<dbReference type="EMBL" id="JAHSQO010000008">
    <property type="protein sequence ID" value="MBY8918952.1"/>
    <property type="molecule type" value="Genomic_DNA"/>
</dbReference>
<name>A0ABS7REW7_9HYPH</name>
<organism evidence="1 2">
    <name type="scientific">Nitratireductor rhodophyticola</name>
    <dbReference type="NCBI Taxonomy" id="2854036"/>
    <lineage>
        <taxon>Bacteria</taxon>
        <taxon>Pseudomonadati</taxon>
        <taxon>Pseudomonadota</taxon>
        <taxon>Alphaproteobacteria</taxon>
        <taxon>Hyphomicrobiales</taxon>
        <taxon>Phyllobacteriaceae</taxon>
        <taxon>Nitratireductor</taxon>
    </lineage>
</organism>
<evidence type="ECO:0000313" key="2">
    <source>
        <dbReference type="Proteomes" id="UP000777661"/>
    </source>
</evidence>
<protein>
    <submittedName>
        <fullName evidence="1">Uncharacterized protein</fullName>
    </submittedName>
</protein>
<comment type="caution">
    <text evidence="1">The sequence shown here is derived from an EMBL/GenBank/DDBJ whole genome shotgun (WGS) entry which is preliminary data.</text>
</comment>
<gene>
    <name evidence="1" type="ORF">KVG22_20305</name>
</gene>